<evidence type="ECO:0000259" key="3">
    <source>
        <dbReference type="Pfam" id="PF00501"/>
    </source>
</evidence>
<accession>A0AAI8V9M0</accession>
<feature type="domain" description="AMP-dependent synthetase/ligase" evidence="3">
    <location>
        <begin position="40"/>
        <end position="336"/>
    </location>
</feature>
<name>A0AAI8V9M0_9PEZI</name>
<evidence type="ECO:0000256" key="1">
    <source>
        <dbReference type="ARBA" id="ARBA00022450"/>
    </source>
</evidence>
<dbReference type="InterPro" id="IPR042099">
    <property type="entry name" value="ANL_N_sf"/>
</dbReference>
<proteinExistence type="predicted"/>
<organism evidence="4 5">
    <name type="scientific">Anthostomella pinea</name>
    <dbReference type="NCBI Taxonomy" id="933095"/>
    <lineage>
        <taxon>Eukaryota</taxon>
        <taxon>Fungi</taxon>
        <taxon>Dikarya</taxon>
        <taxon>Ascomycota</taxon>
        <taxon>Pezizomycotina</taxon>
        <taxon>Sordariomycetes</taxon>
        <taxon>Xylariomycetidae</taxon>
        <taxon>Xylariales</taxon>
        <taxon>Xylariaceae</taxon>
        <taxon>Anthostomella</taxon>
    </lineage>
</organism>
<keyword evidence="5" id="KW-1185">Reference proteome</keyword>
<dbReference type="PROSITE" id="PS00455">
    <property type="entry name" value="AMP_BINDING"/>
    <property type="match status" value="1"/>
</dbReference>
<dbReference type="InterPro" id="IPR020845">
    <property type="entry name" value="AMP-binding_CS"/>
</dbReference>
<comment type="caution">
    <text evidence="4">The sequence shown here is derived from an EMBL/GenBank/DDBJ whole genome shotgun (WGS) entry which is preliminary data.</text>
</comment>
<dbReference type="EMBL" id="CAUWAG010000003">
    <property type="protein sequence ID" value="CAJ2500899.1"/>
    <property type="molecule type" value="Genomic_DNA"/>
</dbReference>
<dbReference type="Gene3D" id="3.40.50.12780">
    <property type="entry name" value="N-terminal domain of ligase-like"/>
    <property type="match status" value="1"/>
</dbReference>
<dbReference type="Pfam" id="PF00501">
    <property type="entry name" value="AMP-binding"/>
    <property type="match status" value="1"/>
</dbReference>
<evidence type="ECO:0000256" key="2">
    <source>
        <dbReference type="ARBA" id="ARBA00022553"/>
    </source>
</evidence>
<evidence type="ECO:0000313" key="5">
    <source>
        <dbReference type="Proteomes" id="UP001295740"/>
    </source>
</evidence>
<dbReference type="SUPFAM" id="SSF56801">
    <property type="entry name" value="Acetyl-CoA synthetase-like"/>
    <property type="match status" value="1"/>
</dbReference>
<dbReference type="AlphaFoldDB" id="A0AAI8V9M0"/>
<evidence type="ECO:0000313" key="4">
    <source>
        <dbReference type="EMBL" id="CAJ2500899.1"/>
    </source>
</evidence>
<dbReference type="Proteomes" id="UP001295740">
    <property type="component" value="Unassembled WGS sequence"/>
</dbReference>
<dbReference type="Pfam" id="PF23562">
    <property type="entry name" value="AMP-binding_C_3"/>
    <property type="match status" value="1"/>
</dbReference>
<protein>
    <submittedName>
        <fullName evidence="4">Uu.00g037520.m01.CDS01</fullName>
    </submittedName>
</protein>
<keyword evidence="2" id="KW-0597">Phosphoprotein</keyword>
<gene>
    <name evidence="4" type="ORF">KHLLAP_LOCUS1367</name>
</gene>
<dbReference type="InterPro" id="IPR051414">
    <property type="entry name" value="Adenylate-forming_Reductase"/>
</dbReference>
<dbReference type="PANTHER" id="PTHR43439:SF2">
    <property type="entry name" value="ENZYME, PUTATIVE (JCVI)-RELATED"/>
    <property type="match status" value="1"/>
</dbReference>
<keyword evidence="1" id="KW-0596">Phosphopantetheine</keyword>
<reference evidence="4" key="1">
    <citation type="submission" date="2023-10" db="EMBL/GenBank/DDBJ databases">
        <authorList>
            <person name="Hackl T."/>
        </authorList>
    </citation>
    <scope>NUCLEOTIDE SEQUENCE</scope>
</reference>
<dbReference type="InterPro" id="IPR000873">
    <property type="entry name" value="AMP-dep_synth/lig_dom"/>
</dbReference>
<sequence length="584" mass="63949">MATKPAQINYGQRLLPVVIDELARDEPQRPWASLPLDDNDLTQGYEDISYAAFANAINKLSWLVEATIGRSTSFATIAYMGPSDVRYQMMQMAACKTGHKVLFSSHLNSLHIHVSLMEQTRCQALLTASGVDVDDILEGRPMLHALIPELDDLLCMDDIADHYPYTKTFAQAAQDPYLVLHSSGTTGDSKPVVINHAAVATVERQNLLPDVEGWTHFLLSKLGKGVRFLVPSAPFHALCSMGSLCSSVFGGAVFVPGLRHRAVEPSEICDVLTHCGATKAVLVPWMMEEVARRPDARDYIESLEVVCFGGAALSPSASRIWAQHTKIQNFWAGTEFLSPPQLEADPGDHAYVFFDVERGGLEFRAVQVDSYSSTSSSSSTETLYEMVITLTPKSALFSPWHARNGITLDSNSTPSASEIAVGDLWTPHPDPKKARYAWRFAGRLDDLITFSTAINLRPAPMESALAAHESVGAALVIGNRRQQPLALIELAPGVSPEAISEIWKAVIRPLNARVPAHGRVAETHVLPVAAGEFVRTPKGSVARGETEKKFEGEIEVVYARFGDRWQDGSERYVASGRRLARSFL</sequence>
<dbReference type="PANTHER" id="PTHR43439">
    <property type="entry name" value="PHENYLACETATE-COENZYME A LIGASE"/>
    <property type="match status" value="1"/>
</dbReference>